<name>A0ABC8QJR5_9VIRU</name>
<sequence length="92" mass="10746">MNKAEVKAVLKYLCLIKKINIRDAHLELTQYFESRSLPYSTVARWVKLLKNDSLSQKQMFYPLVKKKKCVPHQCGASCDHEAQIEFDEVDDE</sequence>
<reference evidence="1 2" key="1">
    <citation type="submission" date="2024-01" db="EMBL/GenBank/DDBJ databases">
        <authorList>
            <person name="Guinet B."/>
        </authorList>
    </citation>
    <scope>NUCLEOTIDE SEQUENCE [LARGE SCALE GENOMIC DNA]</scope>
</reference>
<organism evidence="1 2">
    <name type="scientific">Cotesia congregata filamentous virus 1</name>
    <dbReference type="NCBI Taxonomy" id="3064291"/>
    <lineage>
        <taxon>Viruses</taxon>
        <taxon>Viruses incertae sedis</taxon>
        <taxon>Naldaviricetes</taxon>
        <taxon>Lefavirales</taxon>
        <taxon>Filamentoviridae</taxon>
        <taxon>Betafilamentovirus</taxon>
        <taxon>Betafilamentovirus cocongregatae</taxon>
    </lineage>
</organism>
<accession>A0ABC8QJR5</accession>
<dbReference type="Proteomes" id="UP001642380">
    <property type="component" value="Unassembled WGS sequence"/>
</dbReference>
<proteinExistence type="predicted"/>
<evidence type="ECO:0000313" key="1">
    <source>
        <dbReference type="EMBL" id="CAJ2002137.1"/>
    </source>
</evidence>
<comment type="caution">
    <text evidence="1">The sequence shown here is derived from an EMBL/GenBank/DDBJ whole genome shotgun (WGS) entry which is preliminary data.</text>
</comment>
<keyword evidence="2" id="KW-1185">Reference proteome</keyword>
<evidence type="ECO:0000313" key="2">
    <source>
        <dbReference type="Proteomes" id="UP001642380"/>
    </source>
</evidence>
<protein>
    <submittedName>
        <fullName evidence="1">Uncharacterized protein</fullName>
    </submittedName>
</protein>
<gene>
    <name evidence="1" type="ORF">CCFV1_ORF091</name>
</gene>
<dbReference type="EMBL" id="CAUOPR010000001">
    <property type="protein sequence ID" value="CAJ2002137.1"/>
    <property type="molecule type" value="Genomic_DNA"/>
</dbReference>